<dbReference type="AlphaFoldDB" id="A0A3P6T4A0"/>
<dbReference type="EMBL" id="UYRX01000115">
    <property type="protein sequence ID" value="VDK74520.1"/>
    <property type="molecule type" value="Genomic_DNA"/>
</dbReference>
<organism evidence="1 2">
    <name type="scientific">Litomosoides sigmodontis</name>
    <name type="common">Filarial nematode worm</name>
    <dbReference type="NCBI Taxonomy" id="42156"/>
    <lineage>
        <taxon>Eukaryota</taxon>
        <taxon>Metazoa</taxon>
        <taxon>Ecdysozoa</taxon>
        <taxon>Nematoda</taxon>
        <taxon>Chromadorea</taxon>
        <taxon>Rhabditida</taxon>
        <taxon>Spirurina</taxon>
        <taxon>Spiruromorpha</taxon>
        <taxon>Filarioidea</taxon>
        <taxon>Onchocercidae</taxon>
        <taxon>Litomosoides</taxon>
    </lineage>
</organism>
<proteinExistence type="predicted"/>
<sequence>MKASSLWIEIGGKWLQMNDKQKFEICFKISKRIHNVGEVLVIQVRKNCKCWNMFCDYSSLECHLCDSSLVTNLN</sequence>
<accession>A0A3P6T4A0</accession>
<evidence type="ECO:0000313" key="1">
    <source>
        <dbReference type="EMBL" id="VDK74520.1"/>
    </source>
</evidence>
<dbReference type="Proteomes" id="UP000277928">
    <property type="component" value="Unassembled WGS sequence"/>
</dbReference>
<gene>
    <name evidence="1" type="ORF">NLS_LOCUS2511</name>
</gene>
<reference evidence="1 2" key="1">
    <citation type="submission" date="2018-08" db="EMBL/GenBank/DDBJ databases">
        <authorList>
            <person name="Laetsch R D."/>
            <person name="Stevens L."/>
            <person name="Kumar S."/>
            <person name="Blaxter L. M."/>
        </authorList>
    </citation>
    <scope>NUCLEOTIDE SEQUENCE [LARGE SCALE GENOMIC DNA]</scope>
</reference>
<evidence type="ECO:0000313" key="2">
    <source>
        <dbReference type="Proteomes" id="UP000277928"/>
    </source>
</evidence>
<protein>
    <submittedName>
        <fullName evidence="1">Uncharacterized protein</fullName>
    </submittedName>
</protein>
<keyword evidence="2" id="KW-1185">Reference proteome</keyword>
<name>A0A3P6T4A0_LITSI</name>